<organism evidence="1 2">
    <name type="scientific">Phascolomyces articulosus</name>
    <dbReference type="NCBI Taxonomy" id="60185"/>
    <lineage>
        <taxon>Eukaryota</taxon>
        <taxon>Fungi</taxon>
        <taxon>Fungi incertae sedis</taxon>
        <taxon>Mucoromycota</taxon>
        <taxon>Mucoromycotina</taxon>
        <taxon>Mucoromycetes</taxon>
        <taxon>Mucorales</taxon>
        <taxon>Lichtheimiaceae</taxon>
        <taxon>Phascolomyces</taxon>
    </lineage>
</organism>
<evidence type="ECO:0000313" key="1">
    <source>
        <dbReference type="EMBL" id="KAI9276905.1"/>
    </source>
</evidence>
<accession>A0AAD5KVU1</accession>
<keyword evidence="2" id="KW-1185">Reference proteome</keyword>
<reference evidence="1" key="1">
    <citation type="journal article" date="2022" name="IScience">
        <title>Evolution of zygomycete secretomes and the origins of terrestrial fungal ecologies.</title>
        <authorList>
            <person name="Chang Y."/>
            <person name="Wang Y."/>
            <person name="Mondo S."/>
            <person name="Ahrendt S."/>
            <person name="Andreopoulos W."/>
            <person name="Barry K."/>
            <person name="Beard J."/>
            <person name="Benny G.L."/>
            <person name="Blankenship S."/>
            <person name="Bonito G."/>
            <person name="Cuomo C."/>
            <person name="Desiro A."/>
            <person name="Gervers K.A."/>
            <person name="Hundley H."/>
            <person name="Kuo A."/>
            <person name="LaButti K."/>
            <person name="Lang B.F."/>
            <person name="Lipzen A."/>
            <person name="O'Donnell K."/>
            <person name="Pangilinan J."/>
            <person name="Reynolds N."/>
            <person name="Sandor L."/>
            <person name="Smith M.E."/>
            <person name="Tsang A."/>
            <person name="Grigoriev I.V."/>
            <person name="Stajich J.E."/>
            <person name="Spatafora J.W."/>
        </authorList>
    </citation>
    <scope>NUCLEOTIDE SEQUENCE</scope>
    <source>
        <strain evidence="1">RSA 2281</strain>
    </source>
</reference>
<name>A0AAD5KVU1_9FUNG</name>
<dbReference type="EMBL" id="JAIXMP010000002">
    <property type="protein sequence ID" value="KAI9276905.1"/>
    <property type="molecule type" value="Genomic_DNA"/>
</dbReference>
<evidence type="ECO:0000313" key="2">
    <source>
        <dbReference type="Proteomes" id="UP001209540"/>
    </source>
</evidence>
<protein>
    <submittedName>
        <fullName evidence="1">Uncharacterized protein</fullName>
    </submittedName>
</protein>
<reference evidence="1" key="2">
    <citation type="submission" date="2023-02" db="EMBL/GenBank/DDBJ databases">
        <authorList>
            <consortium name="DOE Joint Genome Institute"/>
            <person name="Mondo S.J."/>
            <person name="Chang Y."/>
            <person name="Wang Y."/>
            <person name="Ahrendt S."/>
            <person name="Andreopoulos W."/>
            <person name="Barry K."/>
            <person name="Beard J."/>
            <person name="Benny G.L."/>
            <person name="Blankenship S."/>
            <person name="Bonito G."/>
            <person name="Cuomo C."/>
            <person name="Desiro A."/>
            <person name="Gervers K.A."/>
            <person name="Hundley H."/>
            <person name="Kuo A."/>
            <person name="LaButti K."/>
            <person name="Lang B.F."/>
            <person name="Lipzen A."/>
            <person name="O'Donnell K."/>
            <person name="Pangilinan J."/>
            <person name="Reynolds N."/>
            <person name="Sandor L."/>
            <person name="Smith M.W."/>
            <person name="Tsang A."/>
            <person name="Grigoriev I.V."/>
            <person name="Stajich J.E."/>
            <person name="Spatafora J.W."/>
        </authorList>
    </citation>
    <scope>NUCLEOTIDE SEQUENCE</scope>
    <source>
        <strain evidence="1">RSA 2281</strain>
    </source>
</reference>
<comment type="caution">
    <text evidence="1">The sequence shown here is derived from an EMBL/GenBank/DDBJ whole genome shotgun (WGS) entry which is preliminary data.</text>
</comment>
<dbReference type="Proteomes" id="UP001209540">
    <property type="component" value="Unassembled WGS sequence"/>
</dbReference>
<gene>
    <name evidence="1" type="ORF">BDA99DRAFT_554852</name>
</gene>
<proteinExistence type="predicted"/>
<dbReference type="AlphaFoldDB" id="A0AAD5KVU1"/>
<sequence>MSYYHSMYNNPYGGYGGYGGMGYNNPYMYGGGYGAYGGPSSYMYGGGGYGAYGGSYYPSYSGYYGGRYRGPGLFRSILNRIRYGSSSYYGSPYSPTLGMYDSYGRRHYPGEMNYVSSVKDLWKSNDVY</sequence>